<protein>
    <recommendedName>
        <fullName evidence="4">6-phosphogluconate dehydrogenase C-terminal domain-containing protein</fullName>
    </recommendedName>
</protein>
<dbReference type="InterPro" id="IPR004849">
    <property type="entry name" value="6DGDH_YqeC"/>
</dbReference>
<dbReference type="GO" id="GO:0004616">
    <property type="term" value="F:phosphogluconate dehydrogenase (decarboxylating) activity"/>
    <property type="evidence" value="ECO:0007669"/>
    <property type="project" value="InterPro"/>
</dbReference>
<dbReference type="Pfam" id="PF00393">
    <property type="entry name" value="6PGD"/>
    <property type="match status" value="1"/>
</dbReference>
<dbReference type="Pfam" id="PF03446">
    <property type="entry name" value="NAD_binding_2"/>
    <property type="match status" value="1"/>
</dbReference>
<dbReference type="SMART" id="SM01350">
    <property type="entry name" value="6PGD"/>
    <property type="match status" value="1"/>
</dbReference>
<evidence type="ECO:0000256" key="1">
    <source>
        <dbReference type="ARBA" id="ARBA00008419"/>
    </source>
</evidence>
<name>A0A0F9SJL8_9ZZZZ</name>
<keyword evidence="3" id="KW-0311">Gluconate utilization</keyword>
<dbReference type="InterPro" id="IPR006115">
    <property type="entry name" value="6PGDH_NADP-bd"/>
</dbReference>
<gene>
    <name evidence="5" type="ORF">LCGC14_0843370</name>
</gene>
<dbReference type="NCBIfam" id="NF007161">
    <property type="entry name" value="PRK09599.1"/>
    <property type="match status" value="1"/>
</dbReference>
<dbReference type="PANTHER" id="PTHR11811">
    <property type="entry name" value="6-PHOSPHOGLUCONATE DEHYDROGENASE"/>
    <property type="match status" value="1"/>
</dbReference>
<evidence type="ECO:0000259" key="4">
    <source>
        <dbReference type="SMART" id="SM01350"/>
    </source>
</evidence>
<dbReference type="InterPro" id="IPR006114">
    <property type="entry name" value="6PGDH_C"/>
</dbReference>
<dbReference type="EMBL" id="LAZR01002483">
    <property type="protein sequence ID" value="KKN29503.1"/>
    <property type="molecule type" value="Genomic_DNA"/>
</dbReference>
<dbReference type="InterPro" id="IPR036291">
    <property type="entry name" value="NAD(P)-bd_dom_sf"/>
</dbReference>
<dbReference type="Gene3D" id="1.10.1040.10">
    <property type="entry name" value="N-(1-d-carboxylethyl)-l-norvaline Dehydrogenase, domain 2"/>
    <property type="match status" value="1"/>
</dbReference>
<dbReference type="Gene3D" id="3.40.50.720">
    <property type="entry name" value="NAD(P)-binding Rossmann-like Domain"/>
    <property type="match status" value="1"/>
</dbReference>
<dbReference type="GO" id="GO:0019521">
    <property type="term" value="P:D-gluconate metabolic process"/>
    <property type="evidence" value="ECO:0007669"/>
    <property type="project" value="UniProtKB-KW"/>
</dbReference>
<reference evidence="5" key="1">
    <citation type="journal article" date="2015" name="Nature">
        <title>Complex archaea that bridge the gap between prokaryotes and eukaryotes.</title>
        <authorList>
            <person name="Spang A."/>
            <person name="Saw J.H."/>
            <person name="Jorgensen S.L."/>
            <person name="Zaremba-Niedzwiedzka K."/>
            <person name="Martijn J."/>
            <person name="Lind A.E."/>
            <person name="van Eijk R."/>
            <person name="Schleper C."/>
            <person name="Guy L."/>
            <person name="Ettema T.J."/>
        </authorList>
    </citation>
    <scope>NUCLEOTIDE SEQUENCE</scope>
</reference>
<dbReference type="GO" id="GO:0050661">
    <property type="term" value="F:NADP binding"/>
    <property type="evidence" value="ECO:0007669"/>
    <property type="project" value="InterPro"/>
</dbReference>
<dbReference type="InterPro" id="IPR008927">
    <property type="entry name" value="6-PGluconate_DH-like_C_sf"/>
</dbReference>
<dbReference type="InterPro" id="IPR006183">
    <property type="entry name" value="Pgluconate_DH"/>
</dbReference>
<evidence type="ECO:0000256" key="3">
    <source>
        <dbReference type="ARBA" id="ARBA00023064"/>
    </source>
</evidence>
<evidence type="ECO:0000256" key="2">
    <source>
        <dbReference type="ARBA" id="ARBA00023002"/>
    </source>
</evidence>
<comment type="caution">
    <text evidence="5">The sequence shown here is derived from an EMBL/GenBank/DDBJ whole genome shotgun (WGS) entry which is preliminary data.</text>
</comment>
<keyword evidence="2" id="KW-0560">Oxidoreductase</keyword>
<organism evidence="5">
    <name type="scientific">marine sediment metagenome</name>
    <dbReference type="NCBI Taxonomy" id="412755"/>
    <lineage>
        <taxon>unclassified sequences</taxon>
        <taxon>metagenomes</taxon>
        <taxon>ecological metagenomes</taxon>
    </lineage>
</organism>
<dbReference type="NCBIfam" id="TIGR00872">
    <property type="entry name" value="gnd_rel"/>
    <property type="match status" value="1"/>
</dbReference>
<sequence length="305" mass="33399">MNKQIAIIGLGKMGGNITLHLLEKGWDVTGYNVPHEVTKGYEKQGVNGAYSYKEIADRLEKPRLIWLMLPSAIVDLVLFGKDGSESLLGHLDAGDVIIDGGNSLYKETIRRAKAVQEKGIEFVDVGVSGGPRGAREGSCLMIGGNEEIFKRFEHLYKDLAAKDAYQFFKGSGAGHFVKMVHNGIEYGMMQSIAEGFAVMKESDFNIDLKKAADVYDHSSVIESRLVGWLKDGFETYGIDLEDVSGSVGHTGEAEWTVGAAKELGVRVEIIEESLKFREDSADKPSYTGKILSALRDMFGGHGVKR</sequence>
<feature type="domain" description="6-phosphogluconate dehydrogenase C-terminal" evidence="4">
    <location>
        <begin position="174"/>
        <end position="305"/>
    </location>
</feature>
<dbReference type="SUPFAM" id="SSF48179">
    <property type="entry name" value="6-phosphogluconate dehydrogenase C-terminal domain-like"/>
    <property type="match status" value="1"/>
</dbReference>
<dbReference type="InterPro" id="IPR013328">
    <property type="entry name" value="6PGD_dom2"/>
</dbReference>
<dbReference type="GO" id="GO:0006098">
    <property type="term" value="P:pentose-phosphate shunt"/>
    <property type="evidence" value="ECO:0007669"/>
    <property type="project" value="InterPro"/>
</dbReference>
<dbReference type="SUPFAM" id="SSF51735">
    <property type="entry name" value="NAD(P)-binding Rossmann-fold domains"/>
    <property type="match status" value="1"/>
</dbReference>
<comment type="similarity">
    <text evidence="1">Belongs to the 6-phosphogluconate dehydrogenase family.</text>
</comment>
<dbReference type="AlphaFoldDB" id="A0A0F9SJL8"/>
<proteinExistence type="inferred from homology"/>
<evidence type="ECO:0000313" key="5">
    <source>
        <dbReference type="EMBL" id="KKN29503.1"/>
    </source>
</evidence>
<dbReference type="PRINTS" id="PR00076">
    <property type="entry name" value="6PGDHDRGNASE"/>
</dbReference>
<accession>A0A0F9SJL8</accession>